<reference evidence="1" key="1">
    <citation type="submission" date="2023-07" db="EMBL/GenBank/DDBJ databases">
        <authorList>
            <person name="Kim M.K."/>
        </authorList>
    </citation>
    <scope>NUCLEOTIDE SEQUENCE</scope>
    <source>
        <strain evidence="1">ASUV-10-1</strain>
    </source>
</reference>
<dbReference type="RefSeq" id="WP_305004851.1">
    <property type="nucleotide sequence ID" value="NZ_JAUQSY010000002.1"/>
</dbReference>
<accession>A0ABT9B5I6</accession>
<proteinExistence type="predicted"/>
<sequence>MKRPQEIAFPAAINSHEHVQIRLQLDGAIAEAEEIDEANRFNHGREDRRKPLAHCWHASETRASSESVGRWAEFVRRWAARAPALGAAYAASQA</sequence>
<gene>
    <name evidence="1" type="ORF">Q5H93_02225</name>
</gene>
<protein>
    <recommendedName>
        <fullName evidence="3">DUF4268 domain-containing protein</fullName>
    </recommendedName>
</protein>
<organism evidence="1 2">
    <name type="scientific">Hymenobacter aranciens</name>
    <dbReference type="NCBI Taxonomy" id="3063996"/>
    <lineage>
        <taxon>Bacteria</taxon>
        <taxon>Pseudomonadati</taxon>
        <taxon>Bacteroidota</taxon>
        <taxon>Cytophagia</taxon>
        <taxon>Cytophagales</taxon>
        <taxon>Hymenobacteraceae</taxon>
        <taxon>Hymenobacter</taxon>
    </lineage>
</organism>
<dbReference type="EMBL" id="JAUQSY010000002">
    <property type="protein sequence ID" value="MDO7873532.1"/>
    <property type="molecule type" value="Genomic_DNA"/>
</dbReference>
<keyword evidence="2" id="KW-1185">Reference proteome</keyword>
<evidence type="ECO:0008006" key="3">
    <source>
        <dbReference type="Google" id="ProtNLM"/>
    </source>
</evidence>
<dbReference type="Proteomes" id="UP001176429">
    <property type="component" value="Unassembled WGS sequence"/>
</dbReference>
<name>A0ABT9B5I6_9BACT</name>
<comment type="caution">
    <text evidence="1">The sequence shown here is derived from an EMBL/GenBank/DDBJ whole genome shotgun (WGS) entry which is preliminary data.</text>
</comment>
<evidence type="ECO:0000313" key="1">
    <source>
        <dbReference type="EMBL" id="MDO7873532.1"/>
    </source>
</evidence>
<evidence type="ECO:0000313" key="2">
    <source>
        <dbReference type="Proteomes" id="UP001176429"/>
    </source>
</evidence>